<sequence>MVNVAKRKRGSKRSKSKGFSYKPRTKKQVEERASQRGSTFDSIITQGFDTFRPKVGSNAVRILPPTWEPPHEHYGIDIFLHRNVGPDNSTYLCLAKMKNERCPICVAVKEAETAGEADEAKAIKVSKQVAMWIIDRDAEQATPMVWTMSWTIDRDFAALSYNKRSGRILLIDHPDEGYDLTFNREGQGLKTRYFGHAVDRDQSSILERPKDQQQVLEYIQNHPIPDVLNYYDADYLEKMLSGQQEEEDEDLGRKKGKKKGGKKQKTQEHDAASLEEHVDDLPFDEVVDAVEEIGLDIDLSKFSDTSKGLMKLRKAVSKALEDLPEEEDEESGYRISYGLNSRARQLTSANASPDKILGMEYCEDVVVHGSDEDSLLDDWSSDIWRDDSGALRFARHRSMANVVFADGSVKLIPPGDMDPQLQVHRDQYWNP</sequence>
<reference evidence="2" key="1">
    <citation type="journal article" date="2015" name="Nature">
        <title>Complex archaea that bridge the gap between prokaryotes and eukaryotes.</title>
        <authorList>
            <person name="Spang A."/>
            <person name="Saw J.H."/>
            <person name="Jorgensen S.L."/>
            <person name="Zaremba-Niedzwiedzka K."/>
            <person name="Martijn J."/>
            <person name="Lind A.E."/>
            <person name="van Eijk R."/>
            <person name="Schleper C."/>
            <person name="Guy L."/>
            <person name="Ettema T.J."/>
        </authorList>
    </citation>
    <scope>NUCLEOTIDE SEQUENCE</scope>
</reference>
<feature type="compositionally biased region" description="Basic residues" evidence="1">
    <location>
        <begin position="1"/>
        <end position="16"/>
    </location>
</feature>
<protein>
    <recommendedName>
        <fullName evidence="3">Bacteriophage T4 Gp32 single-stranded DNA-binding domain-containing protein</fullName>
    </recommendedName>
</protein>
<name>A0A0F9GQA1_9ZZZZ</name>
<dbReference type="EMBL" id="LAZR01027593">
    <property type="protein sequence ID" value="KKL65252.1"/>
    <property type="molecule type" value="Genomic_DNA"/>
</dbReference>
<dbReference type="AlphaFoldDB" id="A0A0F9GQA1"/>
<gene>
    <name evidence="2" type="ORF">LCGC14_2156820</name>
</gene>
<feature type="compositionally biased region" description="Basic residues" evidence="1">
    <location>
        <begin position="254"/>
        <end position="264"/>
    </location>
</feature>
<feature type="region of interest" description="Disordered" evidence="1">
    <location>
        <begin position="242"/>
        <end position="277"/>
    </location>
</feature>
<accession>A0A0F9GQA1</accession>
<evidence type="ECO:0008006" key="3">
    <source>
        <dbReference type="Google" id="ProtNLM"/>
    </source>
</evidence>
<organism evidence="2">
    <name type="scientific">marine sediment metagenome</name>
    <dbReference type="NCBI Taxonomy" id="412755"/>
    <lineage>
        <taxon>unclassified sequences</taxon>
        <taxon>metagenomes</taxon>
        <taxon>ecological metagenomes</taxon>
    </lineage>
</organism>
<feature type="compositionally biased region" description="Basic and acidic residues" evidence="1">
    <location>
        <begin position="265"/>
        <end position="277"/>
    </location>
</feature>
<evidence type="ECO:0000256" key="1">
    <source>
        <dbReference type="SAM" id="MobiDB-lite"/>
    </source>
</evidence>
<comment type="caution">
    <text evidence="2">The sequence shown here is derived from an EMBL/GenBank/DDBJ whole genome shotgun (WGS) entry which is preliminary data.</text>
</comment>
<proteinExistence type="predicted"/>
<evidence type="ECO:0000313" key="2">
    <source>
        <dbReference type="EMBL" id="KKL65252.1"/>
    </source>
</evidence>
<feature type="region of interest" description="Disordered" evidence="1">
    <location>
        <begin position="1"/>
        <end position="38"/>
    </location>
</feature>